<evidence type="ECO:0000256" key="3">
    <source>
        <dbReference type="ARBA" id="ARBA00011245"/>
    </source>
</evidence>
<dbReference type="EC" id="2.4.99.17" evidence="10 13"/>
<dbReference type="InterPro" id="IPR003699">
    <property type="entry name" value="QueA"/>
</dbReference>
<comment type="similarity">
    <text evidence="9 13">Belongs to the QueA family.</text>
</comment>
<evidence type="ECO:0000313" key="15">
    <source>
        <dbReference type="Proteomes" id="UP000229740"/>
    </source>
</evidence>
<evidence type="ECO:0000256" key="12">
    <source>
        <dbReference type="ARBA" id="ARBA00076160"/>
    </source>
</evidence>
<dbReference type="SUPFAM" id="SSF111337">
    <property type="entry name" value="QueA-like"/>
    <property type="match status" value="1"/>
</dbReference>
<dbReference type="PANTHER" id="PTHR30307:SF0">
    <property type="entry name" value="S-ADENOSYLMETHIONINE:TRNA RIBOSYLTRANSFERASE-ISOMERASE"/>
    <property type="match status" value="1"/>
</dbReference>
<evidence type="ECO:0000256" key="7">
    <source>
        <dbReference type="ARBA" id="ARBA00022785"/>
    </source>
</evidence>
<keyword evidence="5 13" id="KW-0808">Transferase</keyword>
<comment type="caution">
    <text evidence="14">The sequence shown here is derived from an EMBL/GenBank/DDBJ whole genome shotgun (WGS) entry which is preliminary data.</text>
</comment>
<evidence type="ECO:0000313" key="14">
    <source>
        <dbReference type="EMBL" id="PID56858.1"/>
    </source>
</evidence>
<accession>A0A2G6E4Z7</accession>
<comment type="subcellular location">
    <subcellularLocation>
        <location evidence="1 13">Cytoplasm</location>
    </subcellularLocation>
</comment>
<keyword evidence="14" id="KW-0413">Isomerase</keyword>
<dbReference type="GO" id="GO:0005737">
    <property type="term" value="C:cytoplasm"/>
    <property type="evidence" value="ECO:0007669"/>
    <property type="project" value="UniProtKB-SubCell"/>
</dbReference>
<evidence type="ECO:0000256" key="9">
    <source>
        <dbReference type="ARBA" id="ARBA00061210"/>
    </source>
</evidence>
<evidence type="ECO:0000256" key="5">
    <source>
        <dbReference type="ARBA" id="ARBA00022679"/>
    </source>
</evidence>
<evidence type="ECO:0000256" key="11">
    <source>
        <dbReference type="ARBA" id="ARBA00069325"/>
    </source>
</evidence>
<dbReference type="NCBIfam" id="NF001140">
    <property type="entry name" value="PRK00147.1"/>
    <property type="match status" value="1"/>
</dbReference>
<dbReference type="Gene3D" id="3.40.1780.10">
    <property type="entry name" value="QueA-like"/>
    <property type="match status" value="2"/>
</dbReference>
<evidence type="ECO:0000256" key="1">
    <source>
        <dbReference type="ARBA" id="ARBA00004496"/>
    </source>
</evidence>
<dbReference type="FunFam" id="2.40.10.240:FF:000002">
    <property type="entry name" value="S-adenosylmethionine:tRNA ribosyltransferase-isomerase"/>
    <property type="match status" value="1"/>
</dbReference>
<dbReference type="InterPro" id="IPR042118">
    <property type="entry name" value="QueA_dom1"/>
</dbReference>
<dbReference type="InterPro" id="IPR036100">
    <property type="entry name" value="QueA_sf"/>
</dbReference>
<evidence type="ECO:0000256" key="4">
    <source>
        <dbReference type="ARBA" id="ARBA00022490"/>
    </source>
</evidence>
<dbReference type="AlphaFoldDB" id="A0A2G6E4Z7"/>
<name>A0A2G6E4Z7_9BACT</name>
<dbReference type="InterPro" id="IPR042119">
    <property type="entry name" value="QueA_dom2"/>
</dbReference>
<dbReference type="GO" id="GO:0051075">
    <property type="term" value="F:S-adenosylmethionine:tRNA ribosyltransferase-isomerase activity"/>
    <property type="evidence" value="ECO:0007669"/>
    <property type="project" value="UniProtKB-EC"/>
</dbReference>
<comment type="catalytic activity">
    <reaction evidence="8 13">
        <text>7-aminomethyl-7-carbaguanosine(34) in tRNA + S-adenosyl-L-methionine = epoxyqueuosine(34) in tRNA + adenine + L-methionine + 2 H(+)</text>
        <dbReference type="Rhea" id="RHEA:32155"/>
        <dbReference type="Rhea" id="RHEA-COMP:10342"/>
        <dbReference type="Rhea" id="RHEA-COMP:18582"/>
        <dbReference type="ChEBI" id="CHEBI:15378"/>
        <dbReference type="ChEBI" id="CHEBI:16708"/>
        <dbReference type="ChEBI" id="CHEBI:57844"/>
        <dbReference type="ChEBI" id="CHEBI:59789"/>
        <dbReference type="ChEBI" id="CHEBI:82833"/>
        <dbReference type="ChEBI" id="CHEBI:194443"/>
        <dbReference type="EC" id="2.4.99.17"/>
    </reaction>
</comment>
<comment type="subunit">
    <text evidence="3 13">Monomer.</text>
</comment>
<reference evidence="14 15" key="1">
    <citation type="submission" date="2017-10" db="EMBL/GenBank/DDBJ databases">
        <title>Novel microbial diversity and functional potential in the marine mammal oral microbiome.</title>
        <authorList>
            <person name="Dudek N.K."/>
            <person name="Sun C.L."/>
            <person name="Burstein D."/>
            <person name="Kantor R.S."/>
            <person name="Aliaga Goltsman D.S."/>
            <person name="Bik E.M."/>
            <person name="Thomas B.C."/>
            <person name="Banfield J.F."/>
            <person name="Relman D.A."/>
        </authorList>
    </citation>
    <scope>NUCLEOTIDE SEQUENCE [LARGE SCALE GENOMIC DNA]</scope>
    <source>
        <strain evidence="14">DOLZORAL124_49_17</strain>
    </source>
</reference>
<dbReference type="NCBIfam" id="TIGR00113">
    <property type="entry name" value="queA"/>
    <property type="match status" value="1"/>
</dbReference>
<dbReference type="EMBL" id="PDPS01000030">
    <property type="protein sequence ID" value="PID56858.1"/>
    <property type="molecule type" value="Genomic_DNA"/>
</dbReference>
<keyword evidence="6 13" id="KW-0949">S-adenosyl-L-methionine</keyword>
<dbReference type="Pfam" id="PF02547">
    <property type="entry name" value="Queuosine_synth"/>
    <property type="match status" value="1"/>
</dbReference>
<evidence type="ECO:0000256" key="6">
    <source>
        <dbReference type="ARBA" id="ARBA00022691"/>
    </source>
</evidence>
<evidence type="ECO:0000256" key="2">
    <source>
        <dbReference type="ARBA" id="ARBA00004691"/>
    </source>
</evidence>
<gene>
    <name evidence="13" type="primary">queA</name>
    <name evidence="14" type="ORF">CSB45_09335</name>
</gene>
<evidence type="ECO:0000256" key="13">
    <source>
        <dbReference type="HAMAP-Rule" id="MF_00113"/>
    </source>
</evidence>
<protein>
    <recommendedName>
        <fullName evidence="11 13">S-adenosylmethionine:tRNA ribosyltransferase-isomerase</fullName>
        <ecNumber evidence="10 13">2.4.99.17</ecNumber>
    </recommendedName>
    <alternativeName>
        <fullName evidence="12 13">Queuosine biosynthesis protein QueA</fullName>
    </alternativeName>
</protein>
<dbReference type="GO" id="GO:0008616">
    <property type="term" value="P:tRNA queuosine(34) biosynthetic process"/>
    <property type="evidence" value="ECO:0007669"/>
    <property type="project" value="UniProtKB-UniRule"/>
</dbReference>
<evidence type="ECO:0000256" key="10">
    <source>
        <dbReference type="ARBA" id="ARBA00066503"/>
    </source>
</evidence>
<organism evidence="14 15">
    <name type="scientific">candidate division KSB3 bacterium</name>
    <dbReference type="NCBI Taxonomy" id="2044937"/>
    <lineage>
        <taxon>Bacteria</taxon>
        <taxon>candidate division KSB3</taxon>
    </lineage>
</organism>
<proteinExistence type="inferred from homology"/>
<dbReference type="FunFam" id="3.40.1780.10:FF:000001">
    <property type="entry name" value="S-adenosylmethionine:tRNA ribosyltransferase-isomerase"/>
    <property type="match status" value="1"/>
</dbReference>
<sequence>MRVAEFDYQLPAELIAQFPAKSREESRLMLVQRREKRVGHYRFAEIADVFEAGDLLLINDTKVIPARLYGRKKGSGGRVEVFLLQELNAAEWEVMLGGKVKVGAVLEFADGRISCEILEKNELGRGLVRFEAVGNLKERLFEIGTVPLPPYIKRAGGILPEDQARYQTVYARHEGAVAAPTAGLHFSEGLLERLWKKGVAIVPLTLHVGIGTFQPVKVEDLRQHRMMPERYALSEKSAETIRQALQHGQRVFAVGTTSTRLIESVYAKYAGIQAGCGWADIFIYPGFRFQVIQGLITNFHLPRSSLLMLVTAFGGMELIRKAYQEAIERQYRFYSYGDAMLII</sequence>
<dbReference type="PANTHER" id="PTHR30307">
    <property type="entry name" value="S-ADENOSYLMETHIONINE:TRNA RIBOSYLTRANSFERASE-ISOMERASE"/>
    <property type="match status" value="1"/>
</dbReference>
<evidence type="ECO:0000256" key="8">
    <source>
        <dbReference type="ARBA" id="ARBA00052751"/>
    </source>
</evidence>
<dbReference type="UniPathway" id="UPA00392"/>
<dbReference type="Proteomes" id="UP000229740">
    <property type="component" value="Unassembled WGS sequence"/>
</dbReference>
<keyword evidence="4 13" id="KW-0963">Cytoplasm</keyword>
<dbReference type="HAMAP" id="MF_00113">
    <property type="entry name" value="QueA"/>
    <property type="match status" value="1"/>
</dbReference>
<comment type="function">
    <text evidence="13">Transfers and isomerizes the ribose moiety from AdoMet to the 7-aminomethyl group of 7-deazaguanine (preQ1-tRNA) to give epoxyqueuosine (oQ-tRNA).</text>
</comment>
<keyword evidence="7 13" id="KW-0671">Queuosine biosynthesis</keyword>
<comment type="pathway">
    <text evidence="2 13">tRNA modification; tRNA-queuosine biosynthesis.</text>
</comment>
<dbReference type="Gene3D" id="2.40.10.240">
    <property type="entry name" value="QueA-like"/>
    <property type="match status" value="1"/>
</dbReference>